<evidence type="ECO:0000313" key="1">
    <source>
        <dbReference type="EMBL" id="GAH12612.1"/>
    </source>
</evidence>
<feature type="non-terminal residue" evidence="1">
    <location>
        <position position="1"/>
    </location>
</feature>
<accession>X1CXP7</accession>
<dbReference type="AlphaFoldDB" id="X1CXP7"/>
<protein>
    <submittedName>
        <fullName evidence="1">Uncharacterized protein</fullName>
    </submittedName>
</protein>
<proteinExistence type="predicted"/>
<gene>
    <name evidence="1" type="ORF">S01H4_59964</name>
</gene>
<feature type="non-terminal residue" evidence="1">
    <location>
        <position position="195"/>
    </location>
</feature>
<sequence>SYESDRPNDDPEDAALDVFLNSGTEVRAERHSELSYYNGFPTINVFVITFSGDESVQRGDFTWANADTYKETDITAVNLDAAMIKSGNMYGIMQCDGTGSADVKSAFVEHEFYDADTIRLERYTNSEDGKGHWEVVEWVVSGGGGGSVESDWLRATNFGFNIPTDATIDGIEVRMDRYATDDTQDSIKDYDIRLR</sequence>
<name>X1CXP7_9ZZZZ</name>
<reference evidence="1" key="1">
    <citation type="journal article" date="2014" name="Front. Microbiol.">
        <title>High frequency of phylogenetically diverse reductive dehalogenase-homologous genes in deep subseafloor sedimentary metagenomes.</title>
        <authorList>
            <person name="Kawai M."/>
            <person name="Futagami T."/>
            <person name="Toyoda A."/>
            <person name="Takaki Y."/>
            <person name="Nishi S."/>
            <person name="Hori S."/>
            <person name="Arai W."/>
            <person name="Tsubouchi T."/>
            <person name="Morono Y."/>
            <person name="Uchiyama I."/>
            <person name="Ito T."/>
            <person name="Fujiyama A."/>
            <person name="Inagaki F."/>
            <person name="Takami H."/>
        </authorList>
    </citation>
    <scope>NUCLEOTIDE SEQUENCE</scope>
    <source>
        <strain evidence="1">Expedition CK06-06</strain>
    </source>
</reference>
<organism evidence="1">
    <name type="scientific">marine sediment metagenome</name>
    <dbReference type="NCBI Taxonomy" id="412755"/>
    <lineage>
        <taxon>unclassified sequences</taxon>
        <taxon>metagenomes</taxon>
        <taxon>ecological metagenomes</taxon>
    </lineage>
</organism>
<comment type="caution">
    <text evidence="1">The sequence shown here is derived from an EMBL/GenBank/DDBJ whole genome shotgun (WGS) entry which is preliminary data.</text>
</comment>
<dbReference type="EMBL" id="BART01035256">
    <property type="protein sequence ID" value="GAH12612.1"/>
    <property type="molecule type" value="Genomic_DNA"/>
</dbReference>